<gene>
    <name evidence="1" type="ORF">CEXT_759421</name>
</gene>
<evidence type="ECO:0000313" key="2">
    <source>
        <dbReference type="Proteomes" id="UP001054945"/>
    </source>
</evidence>
<proteinExistence type="predicted"/>
<dbReference type="EMBL" id="BPLR01004688">
    <property type="protein sequence ID" value="GIX96740.1"/>
    <property type="molecule type" value="Genomic_DNA"/>
</dbReference>
<evidence type="ECO:0000313" key="1">
    <source>
        <dbReference type="EMBL" id="GIX96740.1"/>
    </source>
</evidence>
<comment type="caution">
    <text evidence="1">The sequence shown here is derived from an EMBL/GenBank/DDBJ whole genome shotgun (WGS) entry which is preliminary data.</text>
</comment>
<sequence length="101" mass="11865">MKKETMVFSSGSHFELYSKLNGIYEVDSVLSRRYPIVTTQLIHKKSMKKEMGMFLNDSHLSYNRNWNGIHEVDSSRKVTLELRRRYPGELVIRTNISAIQK</sequence>
<reference evidence="1 2" key="1">
    <citation type="submission" date="2021-06" db="EMBL/GenBank/DDBJ databases">
        <title>Caerostris extrusa draft genome.</title>
        <authorList>
            <person name="Kono N."/>
            <person name="Arakawa K."/>
        </authorList>
    </citation>
    <scope>NUCLEOTIDE SEQUENCE [LARGE SCALE GENOMIC DNA]</scope>
</reference>
<organism evidence="1 2">
    <name type="scientific">Caerostris extrusa</name>
    <name type="common">Bark spider</name>
    <name type="synonym">Caerostris bankana</name>
    <dbReference type="NCBI Taxonomy" id="172846"/>
    <lineage>
        <taxon>Eukaryota</taxon>
        <taxon>Metazoa</taxon>
        <taxon>Ecdysozoa</taxon>
        <taxon>Arthropoda</taxon>
        <taxon>Chelicerata</taxon>
        <taxon>Arachnida</taxon>
        <taxon>Araneae</taxon>
        <taxon>Araneomorphae</taxon>
        <taxon>Entelegynae</taxon>
        <taxon>Araneoidea</taxon>
        <taxon>Araneidae</taxon>
        <taxon>Caerostris</taxon>
    </lineage>
</organism>
<name>A0AAV4PL94_CAEEX</name>
<dbReference type="AlphaFoldDB" id="A0AAV4PL94"/>
<keyword evidence="2" id="KW-1185">Reference proteome</keyword>
<dbReference type="Proteomes" id="UP001054945">
    <property type="component" value="Unassembled WGS sequence"/>
</dbReference>
<accession>A0AAV4PL94</accession>
<protein>
    <submittedName>
        <fullName evidence="1">Uncharacterized protein</fullName>
    </submittedName>
</protein>